<comment type="caution">
    <text evidence="1">The sequence shown here is derived from an EMBL/GenBank/DDBJ whole genome shotgun (WGS) entry which is preliminary data.</text>
</comment>
<keyword evidence="2" id="KW-1185">Reference proteome</keyword>
<proteinExistence type="predicted"/>
<dbReference type="AlphaFoldDB" id="A0A845M308"/>
<organism evidence="1 2">
    <name type="scientific">Maritimibacter harenae</name>
    <dbReference type="NCBI Taxonomy" id="2606218"/>
    <lineage>
        <taxon>Bacteria</taxon>
        <taxon>Pseudomonadati</taxon>
        <taxon>Pseudomonadota</taxon>
        <taxon>Alphaproteobacteria</taxon>
        <taxon>Rhodobacterales</taxon>
        <taxon>Roseobacteraceae</taxon>
        <taxon>Maritimibacter</taxon>
    </lineage>
</organism>
<evidence type="ECO:0000313" key="1">
    <source>
        <dbReference type="EMBL" id="MZR13399.1"/>
    </source>
</evidence>
<name>A0A845M308_9RHOB</name>
<evidence type="ECO:0000313" key="2">
    <source>
        <dbReference type="Proteomes" id="UP000467322"/>
    </source>
</evidence>
<protein>
    <submittedName>
        <fullName evidence="1">Uncharacterized protein</fullName>
    </submittedName>
</protein>
<dbReference type="RefSeq" id="WP_161351486.1">
    <property type="nucleotide sequence ID" value="NZ_WTUX01000011.1"/>
</dbReference>
<sequence>MAARKTELLMKSKVYALTADLTTVRLIKIVQTEKCIGDHAAIALRVLNMAITSIPHRSPIDTAV</sequence>
<reference evidence="1 2" key="1">
    <citation type="submission" date="2019-12" db="EMBL/GenBank/DDBJ databases">
        <title>Maritimibacter sp. nov. sp. isolated from sea sand.</title>
        <authorList>
            <person name="Kim J."/>
            <person name="Jeong S.E."/>
            <person name="Jung H.S."/>
            <person name="Jeon C.O."/>
        </authorList>
    </citation>
    <scope>NUCLEOTIDE SEQUENCE [LARGE SCALE GENOMIC DNA]</scope>
    <source>
        <strain evidence="1 2">DP07</strain>
    </source>
</reference>
<gene>
    <name evidence="1" type="ORF">GQE99_10260</name>
</gene>
<dbReference type="EMBL" id="WTUX01000011">
    <property type="protein sequence ID" value="MZR13399.1"/>
    <property type="molecule type" value="Genomic_DNA"/>
</dbReference>
<dbReference type="Proteomes" id="UP000467322">
    <property type="component" value="Unassembled WGS sequence"/>
</dbReference>
<accession>A0A845M308</accession>